<reference evidence="2 3" key="1">
    <citation type="journal article" date="2018" name="BMC Genomics">
        <title>Genomic evidence for intraspecific hybridization in a clonal and extremely halotolerant yeast.</title>
        <authorList>
            <person name="Gostincar C."/>
            <person name="Stajich J.E."/>
            <person name="Zupancic J."/>
            <person name="Zalar P."/>
            <person name="Gunde-Cimerman N."/>
        </authorList>
    </citation>
    <scope>NUCLEOTIDE SEQUENCE [LARGE SCALE GENOMIC DNA]</scope>
    <source>
        <strain evidence="2 3">EXF-151</strain>
    </source>
</reference>
<dbReference type="GO" id="GO:0016491">
    <property type="term" value="F:oxidoreductase activity"/>
    <property type="evidence" value="ECO:0007669"/>
    <property type="project" value="TreeGrafter"/>
</dbReference>
<dbReference type="GO" id="GO:0006740">
    <property type="term" value="P:NADPH regeneration"/>
    <property type="evidence" value="ECO:0007669"/>
    <property type="project" value="TreeGrafter"/>
</dbReference>
<dbReference type="EMBL" id="QWIN01000165">
    <property type="protein sequence ID" value="RMY57504.1"/>
    <property type="molecule type" value="Genomic_DNA"/>
</dbReference>
<feature type="domain" description="Gfo/Idh/MocA-like oxidoreductase N-terminal" evidence="1">
    <location>
        <begin position="1"/>
        <end position="67"/>
    </location>
</feature>
<dbReference type="OrthoDB" id="64915at2759"/>
<dbReference type="InterPro" id="IPR036291">
    <property type="entry name" value="NAD(P)-bd_dom_sf"/>
</dbReference>
<dbReference type="Pfam" id="PF01408">
    <property type="entry name" value="GFO_IDH_MocA"/>
    <property type="match status" value="1"/>
</dbReference>
<proteinExistence type="predicted"/>
<dbReference type="InterPro" id="IPR000683">
    <property type="entry name" value="Gfo/Idh/MocA-like_OxRdtase_N"/>
</dbReference>
<dbReference type="AlphaFoldDB" id="A0A3M7CZT4"/>
<dbReference type="Gene3D" id="3.40.50.720">
    <property type="entry name" value="NAD(P)-binding Rossmann-like Domain"/>
    <property type="match status" value="1"/>
</dbReference>
<sequence length="310" mass="34172">VEELCKSPEVDLVLLASNHAFHASEAIVALQADKHVFIEKPIALSLQEADRIIAADKAAGGSKVFVGYMRRYAAAFIDAVKEVGSIGQIRYARVRDIIGPNSTFIGQSATFPRTFNDYREADTADLHRKTQVDTEQAVRTELGIELTKERKVMWDYLSMLGSHDLSAMREIIGMPTGVIGFSPCSMTGSPFWSAMFKYPGFTVSYESGVDQVPRFDASIEIFGDSKTVKMCIDTPFIKGLPTTMVVKEPLADGSFRESTIRRTYEDPFTLELQEVHGWVTQGGTPKTNPSDARQDIEILGMLMKAAAAQA</sequence>
<gene>
    <name evidence="2" type="ORF">D0865_03092</name>
</gene>
<feature type="non-terminal residue" evidence="2">
    <location>
        <position position="1"/>
    </location>
</feature>
<evidence type="ECO:0000313" key="3">
    <source>
        <dbReference type="Proteomes" id="UP000270230"/>
    </source>
</evidence>
<dbReference type="PANTHER" id="PTHR42840">
    <property type="entry name" value="NAD(P)-BINDING ROSSMANN-FOLD SUPERFAMILY PROTEIN-RELATED"/>
    <property type="match status" value="1"/>
</dbReference>
<organism evidence="2 3">
    <name type="scientific">Hortaea werneckii</name>
    <name type="common">Black yeast</name>
    <name type="synonym">Cladosporium werneckii</name>
    <dbReference type="NCBI Taxonomy" id="91943"/>
    <lineage>
        <taxon>Eukaryota</taxon>
        <taxon>Fungi</taxon>
        <taxon>Dikarya</taxon>
        <taxon>Ascomycota</taxon>
        <taxon>Pezizomycotina</taxon>
        <taxon>Dothideomycetes</taxon>
        <taxon>Dothideomycetidae</taxon>
        <taxon>Mycosphaerellales</taxon>
        <taxon>Teratosphaeriaceae</taxon>
        <taxon>Hortaea</taxon>
    </lineage>
</organism>
<protein>
    <recommendedName>
        <fullName evidence="1">Gfo/Idh/MocA-like oxidoreductase N-terminal domain-containing protein</fullName>
    </recommendedName>
</protein>
<dbReference type="Proteomes" id="UP000270230">
    <property type="component" value="Unassembled WGS sequence"/>
</dbReference>
<dbReference type="SUPFAM" id="SSF51735">
    <property type="entry name" value="NAD(P)-binding Rossmann-fold domains"/>
    <property type="match status" value="1"/>
</dbReference>
<dbReference type="GO" id="GO:0005737">
    <property type="term" value="C:cytoplasm"/>
    <property type="evidence" value="ECO:0007669"/>
    <property type="project" value="TreeGrafter"/>
</dbReference>
<evidence type="ECO:0000313" key="2">
    <source>
        <dbReference type="EMBL" id="RMY57504.1"/>
    </source>
</evidence>
<dbReference type="GO" id="GO:0000166">
    <property type="term" value="F:nucleotide binding"/>
    <property type="evidence" value="ECO:0007669"/>
    <property type="project" value="InterPro"/>
</dbReference>
<evidence type="ECO:0000259" key="1">
    <source>
        <dbReference type="Pfam" id="PF01408"/>
    </source>
</evidence>
<accession>A0A3M7CZT4</accession>
<comment type="caution">
    <text evidence="2">The sequence shown here is derived from an EMBL/GenBank/DDBJ whole genome shotgun (WGS) entry which is preliminary data.</text>
</comment>
<name>A0A3M7CZT4_HORWE</name>
<dbReference type="Gene3D" id="3.30.360.10">
    <property type="entry name" value="Dihydrodipicolinate Reductase, domain 2"/>
    <property type="match status" value="2"/>
</dbReference>
<dbReference type="PANTHER" id="PTHR42840:SF7">
    <property type="entry name" value="BINDING ROSSMANN FOLD OXIDOREDUCTASE, PUTATIVE (AFU_ORTHOLOGUE AFUA_4G10190)-RELATED"/>
    <property type="match status" value="1"/>
</dbReference>